<evidence type="ECO:0000256" key="7">
    <source>
        <dbReference type="RuleBase" id="RU004527"/>
    </source>
</evidence>
<dbReference type="Gene3D" id="3.40.50.300">
    <property type="entry name" value="P-loop containing nucleotide triphosphate hydrolases"/>
    <property type="match status" value="1"/>
</dbReference>
<evidence type="ECO:0000313" key="11">
    <source>
        <dbReference type="EMBL" id="QDO16361.1"/>
    </source>
</evidence>
<dbReference type="Pfam" id="PF21096">
    <property type="entry name" value="RecA_C"/>
    <property type="match status" value="1"/>
</dbReference>
<dbReference type="EMBL" id="MN125894">
    <property type="protein sequence ID" value="QDO16361.1"/>
    <property type="molecule type" value="mRNA"/>
</dbReference>
<feature type="compositionally biased region" description="Low complexity" evidence="8">
    <location>
        <begin position="72"/>
        <end position="81"/>
    </location>
</feature>
<dbReference type="NCBIfam" id="TIGR02012">
    <property type="entry name" value="tigrfam_recA"/>
    <property type="match status" value="1"/>
</dbReference>
<sequence>MMKLVAPVGCKAAAAPSTATARPRLPVPAQACSEARRGGAAGVSAWAWPFSCGCALAGVGLARQRWRRQRGARAAAAAAKTATKKTAPKAKAATKTKAAPAKGKQAEEAPAAPLPDADGDAEVKKQEKLARLRKLLKSKDSKPGDNRVFFLGETSSAAVETCSTGCLSLDVAMGGGWPKGRIVEIYGPEASGKTTLAYHAMAQVQKAGGLVAYVDVEHAIDPDYARTVGVNVDELAFNQPDSAEKALDLVEELAVEGALDLIVVDSVAALVPEEEMAKDMGESTIGLLARLMSKALRKITPVAYGNGCTIMFINQLRASINPYGPPEVTSGGNALKYYASVRVEIRAPKGGLLKRAGEEDPYGIEAKTKITKNKCAPPHKTAKFDIIFGSGISQESSILDAALAAGIVEKAGAWLQYKDLKLQGKEKFVQHVKNNPDLCSELERTVKEHLEAPKETADAA</sequence>
<name>A0A516AGC1_LINPO</name>
<evidence type="ECO:0000259" key="10">
    <source>
        <dbReference type="PROSITE" id="PS50163"/>
    </source>
</evidence>
<dbReference type="CDD" id="cd00983">
    <property type="entry name" value="RecA"/>
    <property type="match status" value="1"/>
</dbReference>
<keyword evidence="2 6" id="KW-0547">Nucleotide-binding</keyword>
<dbReference type="AlphaFoldDB" id="A0A516AGC1"/>
<dbReference type="PRINTS" id="PR00142">
    <property type="entry name" value="RECA"/>
</dbReference>
<dbReference type="GO" id="GO:0005524">
    <property type="term" value="F:ATP binding"/>
    <property type="evidence" value="ECO:0007669"/>
    <property type="project" value="UniProtKB-KW"/>
</dbReference>
<dbReference type="SUPFAM" id="SSF54752">
    <property type="entry name" value="RecA protein, C-terminal domain"/>
    <property type="match status" value="1"/>
</dbReference>
<dbReference type="InterPro" id="IPR013765">
    <property type="entry name" value="DNA_recomb/repair_RecA"/>
</dbReference>
<dbReference type="GO" id="GO:0006310">
    <property type="term" value="P:DNA recombination"/>
    <property type="evidence" value="ECO:0007669"/>
    <property type="project" value="UniProtKB-KW"/>
</dbReference>
<evidence type="ECO:0000256" key="6">
    <source>
        <dbReference type="RuleBase" id="RU003422"/>
    </source>
</evidence>
<feature type="region of interest" description="Disordered" evidence="8">
    <location>
        <begin position="72"/>
        <end position="123"/>
    </location>
</feature>
<keyword evidence="7" id="KW-0227">DNA damage</keyword>
<keyword evidence="5 7" id="KW-0233">DNA recombination</keyword>
<feature type="compositionally biased region" description="Basic residues" evidence="8">
    <location>
        <begin position="82"/>
        <end position="94"/>
    </location>
</feature>
<dbReference type="PROSITE" id="PS50162">
    <property type="entry name" value="RECA_2"/>
    <property type="match status" value="1"/>
</dbReference>
<dbReference type="GO" id="GO:0140664">
    <property type="term" value="F:ATP-dependent DNA damage sensor activity"/>
    <property type="evidence" value="ECO:0007669"/>
    <property type="project" value="InterPro"/>
</dbReference>
<dbReference type="InterPro" id="IPR023400">
    <property type="entry name" value="RecA_C_sf"/>
</dbReference>
<feature type="domain" description="RecA family profile 1" evidence="9">
    <location>
        <begin position="158"/>
        <end position="316"/>
    </location>
</feature>
<dbReference type="InterPro" id="IPR003593">
    <property type="entry name" value="AAA+_ATPase"/>
</dbReference>
<evidence type="ECO:0000256" key="3">
    <source>
        <dbReference type="ARBA" id="ARBA00022840"/>
    </source>
</evidence>
<dbReference type="PANTHER" id="PTHR45900:SF1">
    <property type="entry name" value="MITOCHONDRIAL DNA REPAIR PROTEIN RECA HOMOLOG-RELATED"/>
    <property type="match status" value="1"/>
</dbReference>
<evidence type="ECO:0000256" key="4">
    <source>
        <dbReference type="ARBA" id="ARBA00023125"/>
    </source>
</evidence>
<feature type="compositionally biased region" description="Low complexity" evidence="8">
    <location>
        <begin position="95"/>
        <end position="116"/>
    </location>
</feature>
<reference evidence="11" key="1">
    <citation type="journal article" date="2019" name="Microorganisms">
        <title>DNA Damage Response Pathways in Dinoflagellates.</title>
        <authorList>
            <person name="Li C."/>
            <person name="Wong J."/>
        </authorList>
    </citation>
    <scope>NUCLEOTIDE SEQUENCE</scope>
</reference>
<keyword evidence="4 7" id="KW-0238">DNA-binding</keyword>
<dbReference type="GO" id="GO:0003697">
    <property type="term" value="F:single-stranded DNA binding"/>
    <property type="evidence" value="ECO:0007669"/>
    <property type="project" value="InterPro"/>
</dbReference>
<comment type="similarity">
    <text evidence="1 6">Belongs to the RecA family.</text>
</comment>
<dbReference type="InterPro" id="IPR049428">
    <property type="entry name" value="RecA-like_N"/>
</dbReference>
<evidence type="ECO:0000259" key="9">
    <source>
        <dbReference type="PROSITE" id="PS50162"/>
    </source>
</evidence>
<dbReference type="PANTHER" id="PTHR45900">
    <property type="entry name" value="RECA"/>
    <property type="match status" value="1"/>
</dbReference>
<accession>A0A516AGC1</accession>
<dbReference type="SUPFAM" id="SSF52540">
    <property type="entry name" value="P-loop containing nucleoside triphosphate hydrolases"/>
    <property type="match status" value="1"/>
</dbReference>
<dbReference type="SMART" id="SM00382">
    <property type="entry name" value="AAA"/>
    <property type="match status" value="1"/>
</dbReference>
<keyword evidence="3 6" id="KW-0067">ATP-binding</keyword>
<organism evidence="11">
    <name type="scientific">Lingulaulax polyedra</name>
    <name type="common">Dinoflagellate</name>
    <name type="synonym">Lingulodinium polyedra</name>
    <dbReference type="NCBI Taxonomy" id="160621"/>
    <lineage>
        <taxon>Eukaryota</taxon>
        <taxon>Sar</taxon>
        <taxon>Alveolata</taxon>
        <taxon>Dinophyceae</taxon>
        <taxon>Gonyaulacales</taxon>
        <taxon>Lingulodiniaceae</taxon>
        <taxon>Lingulaulax</taxon>
    </lineage>
</organism>
<proteinExistence type="evidence at transcript level"/>
<dbReference type="InterPro" id="IPR020587">
    <property type="entry name" value="RecA_monomer-monomer_interface"/>
</dbReference>
<evidence type="ECO:0000256" key="1">
    <source>
        <dbReference type="ARBA" id="ARBA00009391"/>
    </source>
</evidence>
<dbReference type="InterPro" id="IPR020588">
    <property type="entry name" value="RecA_ATP-bd"/>
</dbReference>
<evidence type="ECO:0000256" key="2">
    <source>
        <dbReference type="ARBA" id="ARBA00022741"/>
    </source>
</evidence>
<evidence type="ECO:0000256" key="8">
    <source>
        <dbReference type="SAM" id="MobiDB-lite"/>
    </source>
</evidence>
<dbReference type="InterPro" id="IPR049261">
    <property type="entry name" value="RecA-like_C"/>
</dbReference>
<dbReference type="Pfam" id="PF00154">
    <property type="entry name" value="RecA_N"/>
    <property type="match status" value="1"/>
</dbReference>
<evidence type="ECO:0000256" key="5">
    <source>
        <dbReference type="ARBA" id="ARBA00023172"/>
    </source>
</evidence>
<protein>
    <submittedName>
        <fullName evidence="11">DNA repair protein RecA</fullName>
    </submittedName>
</protein>
<dbReference type="InterPro" id="IPR027417">
    <property type="entry name" value="P-loop_NTPase"/>
</dbReference>
<dbReference type="GO" id="GO:0006281">
    <property type="term" value="P:DNA repair"/>
    <property type="evidence" value="ECO:0007669"/>
    <property type="project" value="InterPro"/>
</dbReference>
<feature type="domain" description="RecA family profile 2" evidence="10">
    <location>
        <begin position="323"/>
        <end position="397"/>
    </location>
</feature>
<dbReference type="PROSITE" id="PS50163">
    <property type="entry name" value="RECA_3"/>
    <property type="match status" value="1"/>
</dbReference>